<dbReference type="GO" id="GO:0006040">
    <property type="term" value="P:amino sugar metabolic process"/>
    <property type="evidence" value="ECO:0007669"/>
    <property type="project" value="InterPro"/>
</dbReference>
<dbReference type="SUPFAM" id="SSF53067">
    <property type="entry name" value="Actin-like ATPase domain"/>
    <property type="match status" value="1"/>
</dbReference>
<accession>A0A5J4G0G4</accession>
<dbReference type="PANTHER" id="PTHR30605:SF0">
    <property type="entry name" value="ANHYDRO-N-ACETYLMURAMIC ACID KINASE"/>
    <property type="match status" value="1"/>
</dbReference>
<dbReference type="GO" id="GO:0005524">
    <property type="term" value="F:ATP binding"/>
    <property type="evidence" value="ECO:0007669"/>
    <property type="project" value="InterPro"/>
</dbReference>
<dbReference type="Proteomes" id="UP000326994">
    <property type="component" value="Unassembled WGS sequence"/>
</dbReference>
<dbReference type="GO" id="GO:0009254">
    <property type="term" value="P:peptidoglycan turnover"/>
    <property type="evidence" value="ECO:0007669"/>
    <property type="project" value="InterPro"/>
</dbReference>
<comment type="caution">
    <text evidence="1">The sequence shown here is derived from an EMBL/GenBank/DDBJ whole genome shotgun (WGS) entry which is preliminary data.</text>
</comment>
<name>A0A5J4G0G4_9FLAO</name>
<keyword evidence="1" id="KW-0418">Kinase</keyword>
<dbReference type="GO" id="GO:0016773">
    <property type="term" value="F:phosphotransferase activity, alcohol group as acceptor"/>
    <property type="evidence" value="ECO:0007669"/>
    <property type="project" value="InterPro"/>
</dbReference>
<evidence type="ECO:0000313" key="1">
    <source>
        <dbReference type="EMBL" id="GEQ85561.1"/>
    </source>
</evidence>
<gene>
    <name evidence="1" type="ORF">ULMS_10690</name>
</gene>
<dbReference type="Gene3D" id="3.30.420.40">
    <property type="match status" value="2"/>
</dbReference>
<dbReference type="NCBIfam" id="NF007144">
    <property type="entry name" value="PRK09585.2-3"/>
    <property type="match status" value="1"/>
</dbReference>
<dbReference type="PANTHER" id="PTHR30605">
    <property type="entry name" value="ANHYDRO-N-ACETYLMURAMIC ACID KINASE"/>
    <property type="match status" value="1"/>
</dbReference>
<proteinExistence type="predicted"/>
<dbReference type="InterPro" id="IPR005338">
    <property type="entry name" value="Anhydro_N_Ac-Mur_kinase"/>
</dbReference>
<protein>
    <submittedName>
        <fullName evidence="1">Anhydro-N-acetylmuramic acid kinase</fullName>
    </submittedName>
</protein>
<dbReference type="AlphaFoldDB" id="A0A5J4G0G4"/>
<dbReference type="Pfam" id="PF03702">
    <property type="entry name" value="AnmK"/>
    <property type="match status" value="1"/>
</dbReference>
<keyword evidence="2" id="KW-1185">Reference proteome</keyword>
<dbReference type="GO" id="GO:0016301">
    <property type="term" value="F:kinase activity"/>
    <property type="evidence" value="ECO:0007669"/>
    <property type="project" value="UniProtKB-KW"/>
</dbReference>
<keyword evidence="1" id="KW-0808">Transferase</keyword>
<dbReference type="EMBL" id="BKCF01000001">
    <property type="protein sequence ID" value="GEQ85561.1"/>
    <property type="molecule type" value="Genomic_DNA"/>
</dbReference>
<evidence type="ECO:0000313" key="2">
    <source>
        <dbReference type="Proteomes" id="UP000326994"/>
    </source>
</evidence>
<dbReference type="InterPro" id="IPR043129">
    <property type="entry name" value="ATPase_NBD"/>
</dbReference>
<reference evidence="1 2" key="1">
    <citation type="submission" date="2019-08" db="EMBL/GenBank/DDBJ databases">
        <title>Ulvibacter marinistellae sp. nov., isolated from a starfish, Patiria pectinifera.</title>
        <authorList>
            <person name="Kawano K."/>
            <person name="Ushijima N."/>
            <person name="Kihara M."/>
            <person name="Itoh H."/>
        </authorList>
    </citation>
    <scope>NUCLEOTIDE SEQUENCE [LARGE SCALE GENOMIC DNA]</scope>
    <source>
        <strain evidence="1 2">KK4</strain>
    </source>
</reference>
<organism evidence="1 2">
    <name type="scientific">Patiriisocius marinistellae</name>
    <dbReference type="NCBI Taxonomy" id="2494560"/>
    <lineage>
        <taxon>Bacteria</taxon>
        <taxon>Pseudomonadati</taxon>
        <taxon>Bacteroidota</taxon>
        <taxon>Flavobacteriia</taxon>
        <taxon>Flavobacteriales</taxon>
        <taxon>Flavobacteriaceae</taxon>
        <taxon>Patiriisocius</taxon>
    </lineage>
</organism>
<sequence>MSGTSLDGIDLAEVTFSISKKGEWSYKFGKAETVPYHESLKQELQDAILFSEKALNKLNIRYTRHISEVISAFVDKFKIESIDAVCSHGHTILHQPDSGVTLQIGNLPEIAALIGQRVVCDFRVKDVQLGGQGAPLVPIGDKLIFKDFDYCLNLGGFANVSLDNNGKRVAYDICPVNIVLNSYANLLGFPYDDNGNIARGGTVIIEILESLNQLPFYKKSPPKSLGLEWVKENIFPVLEASNTTKKNKIATFTAHIANQIAHQFKTNSKVLVTGGGAYNTFLLEEIKRINPVELVVPESQLLEFKEALIFGLLGVLRLRGEINCLQSVTGASVDCSGGNIFEI</sequence>